<dbReference type="InterPro" id="IPR005804">
    <property type="entry name" value="FA_desaturase_dom"/>
</dbReference>
<dbReference type="Pfam" id="PF00487">
    <property type="entry name" value="FA_desaturase"/>
    <property type="match status" value="1"/>
</dbReference>
<comment type="pathway">
    <text evidence="2">Lipid metabolism.</text>
</comment>
<feature type="transmembrane region" description="Helical" evidence="6">
    <location>
        <begin position="90"/>
        <end position="108"/>
    </location>
</feature>
<dbReference type="InterPro" id="IPR021863">
    <property type="entry name" value="FAS_N"/>
</dbReference>
<evidence type="ECO:0000313" key="10">
    <source>
        <dbReference type="Proteomes" id="UP000814176"/>
    </source>
</evidence>
<comment type="caution">
    <text evidence="9">The sequence shown here is derived from an EMBL/GenBank/DDBJ whole genome shotgun (WGS) entry which is preliminary data.</text>
</comment>
<evidence type="ECO:0000256" key="4">
    <source>
        <dbReference type="ARBA" id="ARBA00023002"/>
    </source>
</evidence>
<dbReference type="GeneID" id="72001794"/>
<gene>
    <name evidence="9" type="ORF">C8Q71DRAFT_715751</name>
</gene>
<evidence type="ECO:0000259" key="7">
    <source>
        <dbReference type="Pfam" id="PF00487"/>
    </source>
</evidence>
<evidence type="ECO:0000256" key="5">
    <source>
        <dbReference type="ARBA" id="ARBA00023136"/>
    </source>
</evidence>
<organism evidence="9 10">
    <name type="scientific">Rhodofomes roseus</name>
    <dbReference type="NCBI Taxonomy" id="34475"/>
    <lineage>
        <taxon>Eukaryota</taxon>
        <taxon>Fungi</taxon>
        <taxon>Dikarya</taxon>
        <taxon>Basidiomycota</taxon>
        <taxon>Agaricomycotina</taxon>
        <taxon>Agaricomycetes</taxon>
        <taxon>Polyporales</taxon>
        <taxon>Rhodofomes</taxon>
    </lineage>
</organism>
<evidence type="ECO:0000259" key="8">
    <source>
        <dbReference type="Pfam" id="PF11960"/>
    </source>
</evidence>
<keyword evidence="6" id="KW-1133">Transmembrane helix</keyword>
<evidence type="ECO:0000256" key="1">
    <source>
        <dbReference type="ARBA" id="ARBA00004370"/>
    </source>
</evidence>
<feature type="domain" description="Fatty acid desaturase" evidence="7">
    <location>
        <begin position="92"/>
        <end position="366"/>
    </location>
</feature>
<keyword evidence="4" id="KW-0560">Oxidoreductase</keyword>
<evidence type="ECO:0000313" key="9">
    <source>
        <dbReference type="EMBL" id="KAH9831150.1"/>
    </source>
</evidence>
<evidence type="ECO:0000256" key="3">
    <source>
        <dbReference type="ARBA" id="ARBA00009295"/>
    </source>
</evidence>
<evidence type="ECO:0000256" key="2">
    <source>
        <dbReference type="ARBA" id="ARBA00005189"/>
    </source>
</evidence>
<dbReference type="Pfam" id="PF11960">
    <property type="entry name" value="DUF3474"/>
    <property type="match status" value="1"/>
</dbReference>
<name>A0ABQ8K2R6_9APHY</name>
<feature type="transmembrane region" description="Helical" evidence="6">
    <location>
        <begin position="268"/>
        <end position="292"/>
    </location>
</feature>
<proteinExistence type="inferred from homology"/>
<dbReference type="EMBL" id="JADCUA010000027">
    <property type="protein sequence ID" value="KAH9831150.1"/>
    <property type="molecule type" value="Genomic_DNA"/>
</dbReference>
<dbReference type="InterPro" id="IPR012171">
    <property type="entry name" value="Fatty_acid_desaturase"/>
</dbReference>
<keyword evidence="5 6" id="KW-0472">Membrane</keyword>
<dbReference type="PANTHER" id="PTHR32100">
    <property type="entry name" value="OMEGA-6 FATTY ACID DESATURASE, CHLOROPLASTIC"/>
    <property type="match status" value="1"/>
</dbReference>
<sequence>MFDHGPEYKARQVLEKPFVPPTITLKDVHDAVPKHLLRKNPWLSSYYCIRDVVCCAAIFYYGFSIEHILAGNFGGFVPLSAAWQIRVARAALWLVYWWFQGLSFAGFFCIGKSLGHQTLFNNRYVNDTLGYFFHTLIMAPFFAWKASHNAHHRTVASIERDENYVPYERSDYPLPPKEKAKSVDYLEVFDETPILTLGRMLVMQGMGWWLYMTINAAGSNRYPKGTNHFSPYSPLFRPDQRLGILLSDIGILGMGLVLRRAANLYGAWAVFMYYFIPYVQCVYVSTVMLTYLHHSDPTIPHYRKDEWSWVRGAAATVDRPLLGWAGRFFLHNVSHDHVAHHFFSYAPFYHQPEITRCVRKVLKDDYNYDSTNTFYALYRSFTQCIYVDDDESIVFYRNKFGESVRGVAKDKLQQVDENWNPEEQDNGTKVVE</sequence>
<evidence type="ECO:0000256" key="6">
    <source>
        <dbReference type="SAM" id="Phobius"/>
    </source>
</evidence>
<comment type="similarity">
    <text evidence="3">Belongs to the fatty acid desaturase type 1 family.</text>
</comment>
<dbReference type="RefSeq" id="XP_047774311.1">
    <property type="nucleotide sequence ID" value="XM_047921062.1"/>
</dbReference>
<keyword evidence="6" id="KW-0812">Transmembrane</keyword>
<reference evidence="9 10" key="1">
    <citation type="journal article" date="2021" name="Environ. Microbiol.">
        <title>Gene family expansions and transcriptome signatures uncover fungal adaptations to wood decay.</title>
        <authorList>
            <person name="Hage H."/>
            <person name="Miyauchi S."/>
            <person name="Viragh M."/>
            <person name="Drula E."/>
            <person name="Min B."/>
            <person name="Chaduli D."/>
            <person name="Navarro D."/>
            <person name="Favel A."/>
            <person name="Norest M."/>
            <person name="Lesage-Meessen L."/>
            <person name="Balint B."/>
            <person name="Merenyi Z."/>
            <person name="de Eugenio L."/>
            <person name="Morin E."/>
            <person name="Martinez A.T."/>
            <person name="Baldrian P."/>
            <person name="Stursova M."/>
            <person name="Martinez M.J."/>
            <person name="Novotny C."/>
            <person name="Magnuson J.K."/>
            <person name="Spatafora J.W."/>
            <person name="Maurice S."/>
            <person name="Pangilinan J."/>
            <person name="Andreopoulos W."/>
            <person name="LaButti K."/>
            <person name="Hundley H."/>
            <person name="Na H."/>
            <person name="Kuo A."/>
            <person name="Barry K."/>
            <person name="Lipzen A."/>
            <person name="Henrissat B."/>
            <person name="Riley R."/>
            <person name="Ahrendt S."/>
            <person name="Nagy L.G."/>
            <person name="Grigoriev I.V."/>
            <person name="Martin F."/>
            <person name="Rosso M.N."/>
        </authorList>
    </citation>
    <scope>NUCLEOTIDE SEQUENCE [LARGE SCALE GENOMIC DNA]</scope>
    <source>
        <strain evidence="9 10">CIRM-BRFM 1785</strain>
    </source>
</reference>
<dbReference type="Proteomes" id="UP000814176">
    <property type="component" value="Unassembled WGS sequence"/>
</dbReference>
<feature type="domain" description="Fatty acid desaturase N-terminal" evidence="8">
    <location>
        <begin position="17"/>
        <end position="55"/>
    </location>
</feature>
<keyword evidence="10" id="KW-1185">Reference proteome</keyword>
<accession>A0ABQ8K2R6</accession>
<comment type="subcellular location">
    <subcellularLocation>
        <location evidence="1">Membrane</location>
    </subcellularLocation>
</comment>
<protein>
    <submittedName>
        <fullName evidence="9">Fatty acid desaturase-domain-containing protein</fullName>
    </submittedName>
</protein>